<reference evidence="1" key="1">
    <citation type="submission" date="2021-06" db="EMBL/GenBank/DDBJ databases">
        <authorList>
            <person name="Kallberg Y."/>
            <person name="Tangrot J."/>
            <person name="Rosling A."/>
        </authorList>
    </citation>
    <scope>NUCLEOTIDE SEQUENCE</scope>
    <source>
        <strain evidence="1">MA453B</strain>
    </source>
</reference>
<organism evidence="1 2">
    <name type="scientific">Dentiscutata erythropus</name>
    <dbReference type="NCBI Taxonomy" id="1348616"/>
    <lineage>
        <taxon>Eukaryota</taxon>
        <taxon>Fungi</taxon>
        <taxon>Fungi incertae sedis</taxon>
        <taxon>Mucoromycota</taxon>
        <taxon>Glomeromycotina</taxon>
        <taxon>Glomeromycetes</taxon>
        <taxon>Diversisporales</taxon>
        <taxon>Gigasporaceae</taxon>
        <taxon>Dentiscutata</taxon>
    </lineage>
</organism>
<comment type="caution">
    <text evidence="1">The sequence shown here is derived from an EMBL/GenBank/DDBJ whole genome shotgun (WGS) entry which is preliminary data.</text>
</comment>
<accession>A0A9N9CWE5</accession>
<keyword evidence="2" id="KW-1185">Reference proteome</keyword>
<dbReference type="AlphaFoldDB" id="A0A9N9CWE5"/>
<dbReference type="EMBL" id="CAJVPY010004228">
    <property type="protein sequence ID" value="CAG8613558.1"/>
    <property type="molecule type" value="Genomic_DNA"/>
</dbReference>
<name>A0A9N9CWE5_9GLOM</name>
<proteinExistence type="predicted"/>
<dbReference type="OrthoDB" id="2426789at2759"/>
<evidence type="ECO:0000313" key="1">
    <source>
        <dbReference type="EMBL" id="CAG8613558.1"/>
    </source>
</evidence>
<dbReference type="Proteomes" id="UP000789405">
    <property type="component" value="Unassembled WGS sequence"/>
</dbReference>
<evidence type="ECO:0000313" key="2">
    <source>
        <dbReference type="Proteomes" id="UP000789405"/>
    </source>
</evidence>
<protein>
    <submittedName>
        <fullName evidence="1">18664_t:CDS:1</fullName>
    </submittedName>
</protein>
<gene>
    <name evidence="1" type="ORF">DERYTH_LOCUS8266</name>
</gene>
<sequence length="345" mass="39581">EVKELLNQYIVHYGLEMDIINISNKIYFRTNGYKGLVGACFRAIETEVMPGECELSSDGWVEYSSTRLIKFIKGSGAFKSITRAINGLSQNKTDLIGNILHYSSYTCHELDDDELDFLLAEGLIRSKDVNEVHKELECSSLILRSTILSMISGPEFEAINPPLSTDEVDTQWLIENIIEHIAVQHVFAQQALNNNNSPSEYAFQAEFTSILKYLLSTVYPDLQYRVIVEARDKDANENSLKRIDILISANNQPAYGFELTVEANQRKFDEHVVRTVCYRDIHKCRIFVINICTNDKLVDYFGQKHEDVVPLHVLYNIDKGTADIIYEDRKKLVHIKRSSWQIMLN</sequence>
<feature type="non-terminal residue" evidence="1">
    <location>
        <position position="345"/>
    </location>
</feature>